<dbReference type="EMBL" id="MU254431">
    <property type="protein sequence ID" value="KAG9240489.1"/>
    <property type="molecule type" value="Genomic_DNA"/>
</dbReference>
<feature type="compositionally biased region" description="Basic and acidic residues" evidence="1">
    <location>
        <begin position="21"/>
        <end position="38"/>
    </location>
</feature>
<proteinExistence type="predicted"/>
<evidence type="ECO:0000256" key="1">
    <source>
        <dbReference type="SAM" id="MobiDB-lite"/>
    </source>
</evidence>
<keyword evidence="3" id="KW-1185">Reference proteome</keyword>
<feature type="region of interest" description="Disordered" evidence="1">
    <location>
        <begin position="447"/>
        <end position="477"/>
    </location>
</feature>
<feature type="region of interest" description="Disordered" evidence="1">
    <location>
        <begin position="230"/>
        <end position="290"/>
    </location>
</feature>
<feature type="region of interest" description="Disordered" evidence="1">
    <location>
        <begin position="750"/>
        <end position="788"/>
    </location>
</feature>
<feature type="region of interest" description="Disordered" evidence="1">
    <location>
        <begin position="1"/>
        <end position="91"/>
    </location>
</feature>
<feature type="compositionally biased region" description="Polar residues" evidence="1">
    <location>
        <begin position="260"/>
        <end position="290"/>
    </location>
</feature>
<gene>
    <name evidence="2" type="ORF">BJ878DRAFT_560828</name>
</gene>
<feature type="region of interest" description="Disordered" evidence="1">
    <location>
        <begin position="679"/>
        <end position="715"/>
    </location>
</feature>
<dbReference type="Proteomes" id="UP000887226">
    <property type="component" value="Unassembled WGS sequence"/>
</dbReference>
<evidence type="ECO:0000313" key="3">
    <source>
        <dbReference type="Proteomes" id="UP000887226"/>
    </source>
</evidence>
<name>A0A9P7YVC2_9HELO</name>
<evidence type="ECO:0000313" key="2">
    <source>
        <dbReference type="EMBL" id="KAG9240489.1"/>
    </source>
</evidence>
<dbReference type="AlphaFoldDB" id="A0A9P7YVC2"/>
<protein>
    <recommendedName>
        <fullName evidence="4">Orp1 like protein</fullName>
    </recommendedName>
</protein>
<evidence type="ECO:0008006" key="4">
    <source>
        <dbReference type="Google" id="ProtNLM"/>
    </source>
</evidence>
<dbReference type="OrthoDB" id="4161595at2759"/>
<accession>A0A9P7YVC2</accession>
<organism evidence="2 3">
    <name type="scientific">Calycina marina</name>
    <dbReference type="NCBI Taxonomy" id="1763456"/>
    <lineage>
        <taxon>Eukaryota</taxon>
        <taxon>Fungi</taxon>
        <taxon>Dikarya</taxon>
        <taxon>Ascomycota</taxon>
        <taxon>Pezizomycotina</taxon>
        <taxon>Leotiomycetes</taxon>
        <taxon>Helotiales</taxon>
        <taxon>Pezizellaceae</taxon>
        <taxon>Calycina</taxon>
    </lineage>
</organism>
<comment type="caution">
    <text evidence="2">The sequence shown here is derived from an EMBL/GenBank/DDBJ whole genome shotgun (WGS) entry which is preliminary data.</text>
</comment>
<feature type="compositionally biased region" description="Polar residues" evidence="1">
    <location>
        <begin position="750"/>
        <end position="771"/>
    </location>
</feature>
<sequence length="788" mass="87802">MDVTSLLNPGAAASLAAEQSKQNDQEHIERTPASRKPWDAGGYSLPLDTSLTAPLSLPDTPKEISRQGMHNAGTSVPQHHPHGFSDSRSSVSSFASSIHSNTHSRYSSISTVNSSINDHQGRQYIDEISPTSGERVEAVGVSEIHGGNWPISQLSRARALATEDPSLKSLTLQDLDGKKKITEYNKVLARTLELASRRSSSPSDAILIKRSAQPTLTLDTGASTLKFGKGHTSDRFLPAPTVDTPTQSSIAKLHKRSLSAPGSAQGLITQRNEPSSSSNSNHGNTLGESELRTVQQPDFDQHYRMLMEPTTLTSYRSDIPSSAVSVVYPEADIPPRGSTEPEARIAKCMYIPNCDTDSQLRKAISHIFGRNKMCTRLIPQLVWVHYCRKHYQRSRYRNPKEYAKLQCNLVQEQIRRIHDWSEVNAASGASGVVQDWGLSVRKREAKRLEDSKNRKRRASAFDNDGSDDEGAGPVTSVPPTAVPQWLLDSCGKGYNTQQILDIFNSLHSAVLQDLIAQFPDIEILPNILADQEISKAPKVHTKIDPSDSSHRRSQSLGLPLSSSYALSNKMRTPLPSTLWGIEDLSYRSPIHKRRRANDRSADVYTDRFMQELAQAPPMETGRRMQLPHRPVFANIEEHRTVEHGENSFQQSNLKNYSRAPLPAPIPQRTHYLSMAAHLETSNDRSSGRPVHTRSQSDVGIFSRHRNRHPSPPQSYRTVCAPQYRSPMQQPQLKFTHNTLQQCFQECSTPQMRQLPSSSPNKHLQHQRTPVSPGNPMPPFSYDQSMPIK</sequence>
<reference evidence="2" key="1">
    <citation type="journal article" date="2021" name="IMA Fungus">
        <title>Genomic characterization of three marine fungi, including Emericellopsis atlantica sp. nov. with signatures of a generalist lifestyle and marine biomass degradation.</title>
        <authorList>
            <person name="Hagestad O.C."/>
            <person name="Hou L."/>
            <person name="Andersen J.H."/>
            <person name="Hansen E.H."/>
            <person name="Altermark B."/>
            <person name="Li C."/>
            <person name="Kuhnert E."/>
            <person name="Cox R.J."/>
            <person name="Crous P.W."/>
            <person name="Spatafora J.W."/>
            <person name="Lail K."/>
            <person name="Amirebrahimi M."/>
            <person name="Lipzen A."/>
            <person name="Pangilinan J."/>
            <person name="Andreopoulos W."/>
            <person name="Hayes R.D."/>
            <person name="Ng V."/>
            <person name="Grigoriev I.V."/>
            <person name="Jackson S.A."/>
            <person name="Sutton T.D.S."/>
            <person name="Dobson A.D.W."/>
            <person name="Rama T."/>
        </authorList>
    </citation>
    <scope>NUCLEOTIDE SEQUENCE</scope>
    <source>
        <strain evidence="2">TRa3180A</strain>
    </source>
</reference>